<evidence type="ECO:0000313" key="3">
    <source>
        <dbReference type="Proteomes" id="UP000659767"/>
    </source>
</evidence>
<dbReference type="Proteomes" id="UP000659767">
    <property type="component" value="Unassembled WGS sequence"/>
</dbReference>
<sequence>MAPPGISADERKETRKEARKGKGSPDRCDPAGLPSLSTRPADPAEPCGQPPHCGQPRHPIR</sequence>
<feature type="region of interest" description="Disordered" evidence="1">
    <location>
        <begin position="1"/>
        <end position="61"/>
    </location>
</feature>
<name>A0ABQ2TE53_STRBA</name>
<proteinExistence type="predicted"/>
<accession>A0ABQ2TE53</accession>
<protein>
    <submittedName>
        <fullName evidence="2">Uncharacterized protein</fullName>
    </submittedName>
</protein>
<gene>
    <name evidence="2" type="ORF">GCM10010253_46010</name>
</gene>
<organism evidence="2 3">
    <name type="scientific">Streptomyces badius</name>
    <dbReference type="NCBI Taxonomy" id="1941"/>
    <lineage>
        <taxon>Bacteria</taxon>
        <taxon>Bacillati</taxon>
        <taxon>Actinomycetota</taxon>
        <taxon>Actinomycetes</taxon>
        <taxon>Kitasatosporales</taxon>
        <taxon>Streptomycetaceae</taxon>
        <taxon>Streptomyces</taxon>
    </lineage>
</organism>
<keyword evidence="3" id="KW-1185">Reference proteome</keyword>
<comment type="caution">
    <text evidence="2">The sequence shown here is derived from an EMBL/GenBank/DDBJ whole genome shotgun (WGS) entry which is preliminary data.</text>
</comment>
<evidence type="ECO:0000313" key="2">
    <source>
        <dbReference type="EMBL" id="GGS65893.1"/>
    </source>
</evidence>
<reference evidence="3" key="1">
    <citation type="journal article" date="2019" name="Int. J. Syst. Evol. Microbiol.">
        <title>The Global Catalogue of Microorganisms (GCM) 10K type strain sequencing project: providing services to taxonomists for standard genome sequencing and annotation.</title>
        <authorList>
            <consortium name="The Broad Institute Genomics Platform"/>
            <consortium name="The Broad Institute Genome Sequencing Center for Infectious Disease"/>
            <person name="Wu L."/>
            <person name="Ma J."/>
        </authorList>
    </citation>
    <scope>NUCLEOTIDE SEQUENCE [LARGE SCALE GENOMIC DNA]</scope>
    <source>
        <strain evidence="3">JCM 4350</strain>
    </source>
</reference>
<evidence type="ECO:0000256" key="1">
    <source>
        <dbReference type="SAM" id="MobiDB-lite"/>
    </source>
</evidence>
<dbReference type="EMBL" id="BMSZ01000013">
    <property type="protein sequence ID" value="GGS65893.1"/>
    <property type="molecule type" value="Genomic_DNA"/>
</dbReference>